<evidence type="ECO:0000313" key="2">
    <source>
        <dbReference type="Proteomes" id="UP000551316"/>
    </source>
</evidence>
<gene>
    <name evidence="1" type="ORF">HNS28_08735</name>
</gene>
<dbReference type="RefSeq" id="WP_136527179.1">
    <property type="nucleotide sequence ID" value="NZ_CP054425.1"/>
</dbReference>
<comment type="caution">
    <text evidence="1">The sequence shown here is derived from an EMBL/GenBank/DDBJ whole genome shotgun (WGS) entry which is preliminary data.</text>
</comment>
<proteinExistence type="predicted"/>
<name>A0A7D5BRC5_BIFLI</name>
<accession>A0A7D5BRC5</accession>
<sequence length="82" mass="9364">MTVQIPSAEAQHGRSSTWLWCFYRPWKKDDGTMISDQDAKTDMDQKVVRLLSTYGSTMDNKAHGGNLIHKLLIEGRLSVKRI</sequence>
<dbReference type="EMBL" id="JABNND010000020">
    <property type="protein sequence ID" value="NQX51522.1"/>
    <property type="molecule type" value="Genomic_DNA"/>
</dbReference>
<dbReference type="Proteomes" id="UP000551316">
    <property type="component" value="Unassembled WGS sequence"/>
</dbReference>
<evidence type="ECO:0000313" key="1">
    <source>
        <dbReference type="EMBL" id="NQX51522.1"/>
    </source>
</evidence>
<organism evidence="1 2">
    <name type="scientific">Bifidobacterium longum subsp. infantis</name>
    <dbReference type="NCBI Taxonomy" id="1682"/>
    <lineage>
        <taxon>Bacteria</taxon>
        <taxon>Bacillati</taxon>
        <taxon>Actinomycetota</taxon>
        <taxon>Actinomycetes</taxon>
        <taxon>Bifidobacteriales</taxon>
        <taxon>Bifidobacteriaceae</taxon>
        <taxon>Bifidobacterium</taxon>
    </lineage>
</organism>
<reference evidence="1 2" key="1">
    <citation type="submission" date="2020-05" db="EMBL/GenBank/DDBJ databases">
        <title>Draft Genome Sequence of Bifidobacterium longum subsp. Infantis BI-G201, a Commercialization Strain.</title>
        <authorList>
            <person name="Song J."/>
            <person name="Xu Y."/>
            <person name="Han D."/>
            <person name="Teng Q."/>
            <person name="Jiang D."/>
            <person name="Liu Q."/>
        </authorList>
    </citation>
    <scope>NUCLEOTIDE SEQUENCE [LARGE SCALE GENOMIC DNA]</scope>
    <source>
        <strain evidence="1 2">BI-G201</strain>
    </source>
</reference>
<dbReference type="AlphaFoldDB" id="A0A7D5BRC5"/>
<protein>
    <submittedName>
        <fullName evidence="1">Uncharacterized protein</fullName>
    </submittedName>
</protein>